<keyword evidence="1" id="KW-1133">Transmembrane helix</keyword>
<dbReference type="InterPro" id="IPR056794">
    <property type="entry name" value="PATL1-6_C_GOLD"/>
</dbReference>
<keyword evidence="1" id="KW-0812">Transmembrane</keyword>
<evidence type="ECO:0008006" key="6">
    <source>
        <dbReference type="Google" id="ProtNLM"/>
    </source>
</evidence>
<evidence type="ECO:0000259" key="2">
    <source>
        <dbReference type="Pfam" id="PF07727"/>
    </source>
</evidence>
<dbReference type="Pfam" id="PF25099">
    <property type="entry name" value="GOLD_PATL1_C"/>
    <property type="match status" value="1"/>
</dbReference>
<evidence type="ECO:0000313" key="5">
    <source>
        <dbReference type="Proteomes" id="UP001159364"/>
    </source>
</evidence>
<dbReference type="AlphaFoldDB" id="A0AAV8SA61"/>
<comment type="caution">
    <text evidence="4">The sequence shown here is derived from an EMBL/GenBank/DDBJ whole genome shotgun (WGS) entry which is preliminary data.</text>
</comment>
<dbReference type="PANTHER" id="PTHR45932:SF3">
    <property type="entry name" value="PATELLIN-4-LIKE"/>
    <property type="match status" value="1"/>
</dbReference>
<keyword evidence="5" id="KW-1185">Reference proteome</keyword>
<dbReference type="InterPro" id="IPR036273">
    <property type="entry name" value="CRAL/TRIO_N_dom_sf"/>
</dbReference>
<organism evidence="4 5">
    <name type="scientific">Erythroxylum novogranatense</name>
    <dbReference type="NCBI Taxonomy" id="1862640"/>
    <lineage>
        <taxon>Eukaryota</taxon>
        <taxon>Viridiplantae</taxon>
        <taxon>Streptophyta</taxon>
        <taxon>Embryophyta</taxon>
        <taxon>Tracheophyta</taxon>
        <taxon>Spermatophyta</taxon>
        <taxon>Magnoliopsida</taxon>
        <taxon>eudicotyledons</taxon>
        <taxon>Gunneridae</taxon>
        <taxon>Pentapetalae</taxon>
        <taxon>rosids</taxon>
        <taxon>fabids</taxon>
        <taxon>Malpighiales</taxon>
        <taxon>Erythroxylaceae</taxon>
        <taxon>Erythroxylum</taxon>
    </lineage>
</organism>
<feature type="domain" description="Patellin-1-6 C-terminal GOLD" evidence="3">
    <location>
        <begin position="251"/>
        <end position="315"/>
    </location>
</feature>
<accession>A0AAV8SA61</accession>
<dbReference type="InterPro" id="IPR013103">
    <property type="entry name" value="RVT_2"/>
</dbReference>
<dbReference type="Pfam" id="PF07727">
    <property type="entry name" value="RVT_2"/>
    <property type="match status" value="1"/>
</dbReference>
<dbReference type="GO" id="GO:0008289">
    <property type="term" value="F:lipid binding"/>
    <property type="evidence" value="ECO:0007669"/>
    <property type="project" value="InterPro"/>
</dbReference>
<dbReference type="PANTHER" id="PTHR45932">
    <property type="entry name" value="PATELLIN-1"/>
    <property type="match status" value="1"/>
</dbReference>
<evidence type="ECO:0000313" key="4">
    <source>
        <dbReference type="EMBL" id="KAJ8749106.1"/>
    </source>
</evidence>
<dbReference type="InterPro" id="IPR044834">
    <property type="entry name" value="PATL"/>
</dbReference>
<evidence type="ECO:0000259" key="3">
    <source>
        <dbReference type="Pfam" id="PF25099"/>
    </source>
</evidence>
<dbReference type="Gene3D" id="3.40.525.10">
    <property type="entry name" value="CRAL-TRIO lipid binding domain"/>
    <property type="match status" value="1"/>
</dbReference>
<evidence type="ECO:0000256" key="1">
    <source>
        <dbReference type="SAM" id="Phobius"/>
    </source>
</evidence>
<feature type="domain" description="Reverse transcriptase Ty1/copia-type" evidence="2">
    <location>
        <begin position="2"/>
        <end position="67"/>
    </location>
</feature>
<dbReference type="SUPFAM" id="SSF46938">
    <property type="entry name" value="CRAL/TRIO N-terminal domain"/>
    <property type="match status" value="1"/>
</dbReference>
<dbReference type="SUPFAM" id="SSF52087">
    <property type="entry name" value="CRAL/TRIO domain"/>
    <property type="match status" value="1"/>
</dbReference>
<proteinExistence type="predicted"/>
<dbReference type="Proteomes" id="UP001159364">
    <property type="component" value="Linkage Group LG12"/>
</dbReference>
<sequence>MDDIRNLKKQLSKEFDMKDMGPTKKILGMQITKNRQRGELQLSQAEYINHVLQWFNMANAKPVSIPLASHEGTDIVLIMFLKAKHYKLHEAFGMLRRTLRWQELLLDVDKMVYIHSADKKGYPLYCNIHEVLKEKHGCREILGTVEGREKLLRSKIQYIEKGIRQLSFRAGGPEMKELRLVSKKAFMLFQIIISVPFWFYALHFVAAKESSLSCISPENLPVEYGGLYVKNDPEFFPEDKPQELEQIQAARIRIMWDLSVVPYKEQFIPDDEGSYKIQLQRNTEKRTKESVRNSFYVTEAGKIVITIVNATLKKKRVYYRSKTF</sequence>
<keyword evidence="1" id="KW-0472">Membrane</keyword>
<protein>
    <recommendedName>
        <fullName evidence="6">Reverse transcriptase Ty1/copia-type domain-containing protein</fullName>
    </recommendedName>
</protein>
<feature type="transmembrane region" description="Helical" evidence="1">
    <location>
        <begin position="185"/>
        <end position="206"/>
    </location>
</feature>
<dbReference type="InterPro" id="IPR036865">
    <property type="entry name" value="CRAL-TRIO_dom_sf"/>
</dbReference>
<gene>
    <name evidence="4" type="ORF">K2173_013713</name>
</gene>
<dbReference type="EMBL" id="JAIWQS010000012">
    <property type="protein sequence ID" value="KAJ8749106.1"/>
    <property type="molecule type" value="Genomic_DNA"/>
</dbReference>
<name>A0AAV8SA61_9ROSI</name>
<reference evidence="4 5" key="1">
    <citation type="submission" date="2021-09" db="EMBL/GenBank/DDBJ databases">
        <title>Genomic insights and catalytic innovation underlie evolution of tropane alkaloids biosynthesis.</title>
        <authorList>
            <person name="Wang Y.-J."/>
            <person name="Tian T."/>
            <person name="Huang J.-P."/>
            <person name="Huang S.-X."/>
        </authorList>
    </citation>
    <scope>NUCLEOTIDE SEQUENCE [LARGE SCALE GENOMIC DNA]</scope>
    <source>
        <strain evidence="4">KIB-2018</strain>
        <tissue evidence="4">Leaf</tissue>
    </source>
</reference>